<sequence>MMTSSGWRSSPIHLGLAALTASTTSVSRLARLRSLLCRTFLATRNVRSSSSYVDRTVLTAFWMASVLALQVSCTGSRRKRKRLRCDWHSFRSLKMDVVSRPGSSTVVLTKKFPATSVLIFLNRLGRFDDSFSSFSSSASSSSTSFTIPSSFFSGPQSLSAYSFKSS</sequence>
<reference evidence="2" key="1">
    <citation type="submission" date="2019-12" db="EMBL/GenBank/DDBJ databases">
        <title>An insight into the sialome of adult female Ixodes ricinus ticks feeding for 6 days.</title>
        <authorList>
            <person name="Perner J."/>
            <person name="Ribeiro J.M.C."/>
        </authorList>
    </citation>
    <scope>NUCLEOTIDE SEQUENCE</scope>
    <source>
        <strain evidence="2">Semi-engorged</strain>
        <tissue evidence="2">Salivary glands</tissue>
    </source>
</reference>
<dbReference type="AlphaFoldDB" id="A0A6B0UYL8"/>
<evidence type="ECO:0000256" key="1">
    <source>
        <dbReference type="SAM" id="SignalP"/>
    </source>
</evidence>
<evidence type="ECO:0008006" key="3">
    <source>
        <dbReference type="Google" id="ProtNLM"/>
    </source>
</evidence>
<accession>A0A6B0UYL8</accession>
<keyword evidence="1" id="KW-0732">Signal</keyword>
<proteinExistence type="predicted"/>
<evidence type="ECO:0000313" key="2">
    <source>
        <dbReference type="EMBL" id="MXU94591.1"/>
    </source>
</evidence>
<dbReference type="EMBL" id="GIFC01012508">
    <property type="protein sequence ID" value="MXU94591.1"/>
    <property type="molecule type" value="Transcribed_RNA"/>
</dbReference>
<feature type="signal peptide" evidence="1">
    <location>
        <begin position="1"/>
        <end position="17"/>
    </location>
</feature>
<organism evidence="2">
    <name type="scientific">Ixodes ricinus</name>
    <name type="common">Common tick</name>
    <name type="synonym">Acarus ricinus</name>
    <dbReference type="NCBI Taxonomy" id="34613"/>
    <lineage>
        <taxon>Eukaryota</taxon>
        <taxon>Metazoa</taxon>
        <taxon>Ecdysozoa</taxon>
        <taxon>Arthropoda</taxon>
        <taxon>Chelicerata</taxon>
        <taxon>Arachnida</taxon>
        <taxon>Acari</taxon>
        <taxon>Parasitiformes</taxon>
        <taxon>Ixodida</taxon>
        <taxon>Ixodoidea</taxon>
        <taxon>Ixodidae</taxon>
        <taxon>Ixodinae</taxon>
        <taxon>Ixodes</taxon>
    </lineage>
</organism>
<feature type="chain" id="PRO_5025335373" description="Secreted protein" evidence="1">
    <location>
        <begin position="18"/>
        <end position="166"/>
    </location>
</feature>
<name>A0A6B0UYL8_IXORI</name>
<protein>
    <recommendedName>
        <fullName evidence="3">Secreted protein</fullName>
    </recommendedName>
</protein>